<dbReference type="GO" id="GO:0003714">
    <property type="term" value="F:transcription corepressor activity"/>
    <property type="evidence" value="ECO:0007669"/>
    <property type="project" value="TreeGrafter"/>
</dbReference>
<evidence type="ECO:0000256" key="1">
    <source>
        <dbReference type="SAM" id="MobiDB-lite"/>
    </source>
</evidence>
<reference evidence="2" key="2">
    <citation type="submission" date="2025-09" db="UniProtKB">
        <authorList>
            <consortium name="Ensembl"/>
        </authorList>
    </citation>
    <scope>IDENTIFICATION</scope>
</reference>
<feature type="compositionally biased region" description="Basic and acidic residues" evidence="1">
    <location>
        <begin position="152"/>
        <end position="167"/>
    </location>
</feature>
<dbReference type="GO" id="GO:0005634">
    <property type="term" value="C:nucleus"/>
    <property type="evidence" value="ECO:0007669"/>
    <property type="project" value="TreeGrafter"/>
</dbReference>
<feature type="region of interest" description="Disordered" evidence="1">
    <location>
        <begin position="152"/>
        <end position="173"/>
    </location>
</feature>
<keyword evidence="3" id="KW-1185">Reference proteome</keyword>
<reference evidence="2" key="1">
    <citation type="submission" date="2025-08" db="UniProtKB">
        <authorList>
            <consortium name="Ensembl"/>
        </authorList>
    </citation>
    <scope>IDENTIFICATION</scope>
</reference>
<proteinExistence type="predicted"/>
<dbReference type="GeneTree" id="ENSGT00940000161440"/>
<feature type="region of interest" description="Disordered" evidence="1">
    <location>
        <begin position="62"/>
        <end position="83"/>
    </location>
</feature>
<protein>
    <submittedName>
        <fullName evidence="2">NEDD4 binding protein 2-like 2</fullName>
    </submittedName>
</protein>
<name>A0A9J7Z023_CYPCA</name>
<dbReference type="GO" id="GO:0000122">
    <property type="term" value="P:negative regulation of transcription by RNA polymerase II"/>
    <property type="evidence" value="ECO:0007669"/>
    <property type="project" value="TreeGrafter"/>
</dbReference>
<feature type="compositionally biased region" description="Polar residues" evidence="1">
    <location>
        <begin position="1"/>
        <end position="14"/>
    </location>
</feature>
<dbReference type="InterPro" id="IPR026302">
    <property type="entry name" value="NEDD4-bd_p2"/>
</dbReference>
<feature type="region of interest" description="Disordered" evidence="1">
    <location>
        <begin position="1"/>
        <end position="29"/>
    </location>
</feature>
<evidence type="ECO:0000313" key="3">
    <source>
        <dbReference type="Proteomes" id="UP001108240"/>
    </source>
</evidence>
<dbReference type="Pfam" id="PF13671">
    <property type="entry name" value="AAA_33"/>
    <property type="match status" value="1"/>
</dbReference>
<sequence>MPNVKASESTSPSDGGNVEELCENTPLNHSDVVRVTPVAKSSNNQTNNQTELAFLPIGSHFKTQQDVNPDGGELDPSTQIQTDTNVKEVTNTCSTENTSQTERERVISELAITSTSFIGPVCRPEPSIERELCEFYKELEEVDKVDVNADTKTVEQHDFHPYSKPESDQPDSTDFPVVVTDHGRAYRPYPDPHEHNRKDPKRWRPRLQFNTDDFGRGGHPEPWYPPPPWAPPDSRVHFFPPPTSEGAIMYPPDMRPQENVFHSFHVNNNSWGPWEGPPLPSNRWHEQNRVFQSHEHHGISEEYQTPSAHWQQHYHEKDQYQHYNNTALVLILLRGVPGSGKSTLARELLSTGPSGVILSTDDYFFQDNRYEFDSALLGNAHDWNQKRAEQAMLEGRSPVIIDNTNVKAWEMKPYVQMALDNGYRVDFLEPDTRWKCDPAQLEKRNKHGVPRETIAKMLDGFERPVNVDIVMNSVVPPHKKKSH</sequence>
<dbReference type="Proteomes" id="UP001108240">
    <property type="component" value="Unplaced"/>
</dbReference>
<dbReference type="PANTHER" id="PTHR13308">
    <property type="entry name" value="NEDD4-BINDING PROTEIN 2-LIKE 1"/>
    <property type="match status" value="1"/>
</dbReference>
<dbReference type="PANTHER" id="PTHR13308:SF23">
    <property type="entry name" value="NEDD4-BINDING PROTEIN 2-LIKE 2"/>
    <property type="match status" value="1"/>
</dbReference>
<evidence type="ECO:0000313" key="2">
    <source>
        <dbReference type="Ensembl" id="ENSCCRP00000126249.1"/>
    </source>
</evidence>
<dbReference type="Ensembl" id="ENSCCRT00000195502.1">
    <property type="protein sequence ID" value="ENSCCRP00000126249.1"/>
    <property type="gene ID" value="ENSCCRG00000053097.1"/>
</dbReference>
<organism evidence="2 3">
    <name type="scientific">Cyprinus carpio carpio</name>
    <dbReference type="NCBI Taxonomy" id="630221"/>
    <lineage>
        <taxon>Eukaryota</taxon>
        <taxon>Metazoa</taxon>
        <taxon>Chordata</taxon>
        <taxon>Craniata</taxon>
        <taxon>Vertebrata</taxon>
        <taxon>Euteleostomi</taxon>
        <taxon>Actinopterygii</taxon>
        <taxon>Neopterygii</taxon>
        <taxon>Teleostei</taxon>
        <taxon>Ostariophysi</taxon>
        <taxon>Cypriniformes</taxon>
        <taxon>Cyprinidae</taxon>
        <taxon>Cyprininae</taxon>
        <taxon>Cyprinus</taxon>
    </lineage>
</organism>
<accession>A0A9J7Z023</accession>
<dbReference type="AlphaFoldDB" id="A0A9J7Z023"/>